<dbReference type="EMBL" id="JAFFZM010000008">
    <property type="protein sequence ID" value="MBO8199726.1"/>
    <property type="molecule type" value="Genomic_DNA"/>
</dbReference>
<proteinExistence type="predicted"/>
<dbReference type="InterPro" id="IPR051604">
    <property type="entry name" value="Ergot_Alk_Oxidoreductase"/>
</dbReference>
<dbReference type="PANTHER" id="PTHR43162">
    <property type="match status" value="1"/>
</dbReference>
<feature type="domain" description="NAD(P)-binding" evidence="1">
    <location>
        <begin position="6"/>
        <end position="179"/>
    </location>
</feature>
<dbReference type="InterPro" id="IPR036291">
    <property type="entry name" value="NAD(P)-bd_dom_sf"/>
</dbReference>
<name>A0ABS3XWM8_9ACTN</name>
<gene>
    <name evidence="2" type="ORF">JW613_15680</name>
</gene>
<dbReference type="SUPFAM" id="SSF51735">
    <property type="entry name" value="NAD(P)-binding Rossmann-fold domains"/>
    <property type="match status" value="1"/>
</dbReference>
<accession>A0ABS3XWM8</accession>
<dbReference type="Proteomes" id="UP000721954">
    <property type="component" value="Unassembled WGS sequence"/>
</dbReference>
<dbReference type="Gene3D" id="3.40.50.720">
    <property type="entry name" value="NAD(P)-binding Rossmann-like Domain"/>
    <property type="match status" value="1"/>
</dbReference>
<dbReference type="Pfam" id="PF13460">
    <property type="entry name" value="NAD_binding_10"/>
    <property type="match status" value="1"/>
</dbReference>
<dbReference type="GeneID" id="96260048"/>
<evidence type="ECO:0000313" key="3">
    <source>
        <dbReference type="Proteomes" id="UP000721954"/>
    </source>
</evidence>
<dbReference type="PANTHER" id="PTHR43162:SF1">
    <property type="entry name" value="PRESTALK A DIFFERENTIATION PROTEIN A"/>
    <property type="match status" value="1"/>
</dbReference>
<organism evidence="2 3">
    <name type="scientific">Streptomyces smyrnaeus</name>
    <dbReference type="NCBI Taxonomy" id="1387713"/>
    <lineage>
        <taxon>Bacteria</taxon>
        <taxon>Bacillati</taxon>
        <taxon>Actinomycetota</taxon>
        <taxon>Actinomycetes</taxon>
        <taxon>Kitasatosporales</taxon>
        <taxon>Streptomycetaceae</taxon>
        <taxon>Streptomyces</taxon>
    </lineage>
</organism>
<dbReference type="RefSeq" id="WP_209211426.1">
    <property type="nucleotide sequence ID" value="NZ_JAFFZM010000008.1"/>
</dbReference>
<evidence type="ECO:0000259" key="1">
    <source>
        <dbReference type="Pfam" id="PF13460"/>
    </source>
</evidence>
<dbReference type="InterPro" id="IPR016040">
    <property type="entry name" value="NAD(P)-bd_dom"/>
</dbReference>
<comment type="caution">
    <text evidence="2">The sequence shown here is derived from an EMBL/GenBank/DDBJ whole genome shotgun (WGS) entry which is preliminary data.</text>
</comment>
<protein>
    <submittedName>
        <fullName evidence="2">NAD(P)H-binding protein</fullName>
    </submittedName>
</protein>
<reference evidence="2 3" key="1">
    <citation type="submission" date="2021-02" db="EMBL/GenBank/DDBJ databases">
        <title>Streptomyces spirodelae sp. nov., isolated from duckweed.</title>
        <authorList>
            <person name="Saimee Y."/>
            <person name="Duangmal K."/>
        </authorList>
    </citation>
    <scope>NUCLEOTIDE SEQUENCE [LARGE SCALE GENOMIC DNA]</scope>
    <source>
        <strain evidence="2 3">DSM 42105</strain>
    </source>
</reference>
<keyword evidence="3" id="KW-1185">Reference proteome</keyword>
<evidence type="ECO:0000313" key="2">
    <source>
        <dbReference type="EMBL" id="MBO8199726.1"/>
    </source>
</evidence>
<sequence length="283" mass="29562">MILVTGATGNVGRPLVSRLTAEGHKVRGLTRSPDRARLPDGATPVGADDLGAALEGVSAVFLNPAALRSGVGELLRLAAERGVEQVVTLSSSSVIESAMPVDPHNPIAEHHRSMEEEVEAVAATAGMRWTHLRPGMFATNTLAWAAGLRRDGVLRAAQARAQVAPIHEDDIAAVAVLALTGALEARGATPALTGPASLSQADQLRLIAEATGRSLRYEEISQQEARADMIAAGTPAEIAEVLLDIAAHSVDVPAQVSPGVEQLTGSPGRSFAQWARDHAEDFR</sequence>